<dbReference type="PANTHER" id="PTHR15171:SF2">
    <property type="entry name" value="EMERIN"/>
    <property type="match status" value="1"/>
</dbReference>
<feature type="region of interest" description="Disordered" evidence="1">
    <location>
        <begin position="44"/>
        <end position="177"/>
    </location>
</feature>
<feature type="domain" description="LEM" evidence="3">
    <location>
        <begin position="1"/>
        <end position="45"/>
    </location>
</feature>
<feature type="region of interest" description="Disordered" evidence="1">
    <location>
        <begin position="186"/>
        <end position="205"/>
    </location>
</feature>
<dbReference type="PANTHER" id="PTHR15171">
    <property type="entry name" value="EMERIN"/>
    <property type="match status" value="1"/>
</dbReference>
<dbReference type="Pfam" id="PF03020">
    <property type="entry name" value="LEM"/>
    <property type="match status" value="1"/>
</dbReference>
<feature type="transmembrane region" description="Helical" evidence="2">
    <location>
        <begin position="274"/>
        <end position="293"/>
    </location>
</feature>
<name>A0AAD8CIK0_ACIOX</name>
<dbReference type="PROSITE" id="PS50954">
    <property type="entry name" value="LEM"/>
    <property type="match status" value="1"/>
</dbReference>
<feature type="compositionally biased region" description="Basic and acidic residues" evidence="1">
    <location>
        <begin position="44"/>
        <end position="63"/>
    </location>
</feature>
<sequence>MSNLSSMSDQELTSLLDQYEIKHGPVVGTTRKLYEKKILEAMRKEEKQGKVKKPSSDKTYYREEETETFIPHPAHYTPPVSLSHSSTVASRYSDPQTRYSSVTDTKTSPLSESLWKREDFGDSASRYSDPQTRYSSVTDTKTSPLSESLWKREDFGDSANRYSDPQTKYSAVTDTKTSPWKREGFGNAASRYSDPQTRYSSVTDTKMSPLSGSLWKREDFGDASRQIYSTEAMYRNVSHSNPSPLTSSTASASRAVPASSAQEKAPEGTRYIPLWFQFLVFLMFALFLYYVFISMETPPKNPFEKIN</sequence>
<dbReference type="FunFam" id="1.10.720.40:FF:000001">
    <property type="entry name" value="LEM domain containing 2, isoform CRA_a"/>
    <property type="match status" value="1"/>
</dbReference>
<organism evidence="4 5">
    <name type="scientific">Acipenser oxyrinchus oxyrinchus</name>
    <dbReference type="NCBI Taxonomy" id="40147"/>
    <lineage>
        <taxon>Eukaryota</taxon>
        <taxon>Metazoa</taxon>
        <taxon>Chordata</taxon>
        <taxon>Craniata</taxon>
        <taxon>Vertebrata</taxon>
        <taxon>Euteleostomi</taxon>
        <taxon>Actinopterygii</taxon>
        <taxon>Chondrostei</taxon>
        <taxon>Acipenseriformes</taxon>
        <taxon>Acipenseridae</taxon>
        <taxon>Acipenser</taxon>
    </lineage>
</organism>
<dbReference type="EMBL" id="JAGXEW010000052">
    <property type="protein sequence ID" value="KAK1151415.1"/>
    <property type="molecule type" value="Genomic_DNA"/>
</dbReference>
<dbReference type="AlphaFoldDB" id="A0AAD8CIK0"/>
<dbReference type="Proteomes" id="UP001230051">
    <property type="component" value="Unassembled WGS sequence"/>
</dbReference>
<feature type="compositionally biased region" description="Polar residues" evidence="1">
    <location>
        <begin position="193"/>
        <end position="205"/>
    </location>
</feature>
<keyword evidence="2" id="KW-1133">Transmembrane helix</keyword>
<gene>
    <name evidence="4" type="primary">EMD</name>
    <name evidence="4" type="ORF">AOXY_G32639</name>
</gene>
<evidence type="ECO:0000256" key="2">
    <source>
        <dbReference type="SAM" id="Phobius"/>
    </source>
</evidence>
<evidence type="ECO:0000313" key="4">
    <source>
        <dbReference type="EMBL" id="KAK1151415.1"/>
    </source>
</evidence>
<keyword evidence="2" id="KW-0472">Membrane</keyword>
<dbReference type="InterPro" id="IPR011015">
    <property type="entry name" value="LEM/LEM-like_dom_sf"/>
</dbReference>
<dbReference type="SUPFAM" id="SSF63451">
    <property type="entry name" value="LEM domain"/>
    <property type="match status" value="1"/>
</dbReference>
<dbReference type="Gene3D" id="1.10.720.40">
    <property type="match status" value="1"/>
</dbReference>
<dbReference type="GO" id="GO:0005635">
    <property type="term" value="C:nuclear envelope"/>
    <property type="evidence" value="ECO:0007669"/>
    <property type="project" value="InterPro"/>
</dbReference>
<feature type="compositionally biased region" description="Polar residues" evidence="1">
    <location>
        <begin position="80"/>
        <end position="111"/>
    </location>
</feature>
<dbReference type="InterPro" id="IPR003887">
    <property type="entry name" value="LEM_dom"/>
</dbReference>
<feature type="region of interest" description="Disordered" evidence="1">
    <location>
        <begin position="238"/>
        <end position="263"/>
    </location>
</feature>
<evidence type="ECO:0000313" key="5">
    <source>
        <dbReference type="Proteomes" id="UP001230051"/>
    </source>
</evidence>
<comment type="caution">
    <text evidence="4">The sequence shown here is derived from an EMBL/GenBank/DDBJ whole genome shotgun (WGS) entry which is preliminary data.</text>
</comment>
<dbReference type="SMART" id="SM00540">
    <property type="entry name" value="LEM"/>
    <property type="match status" value="1"/>
</dbReference>
<dbReference type="InterPro" id="IPR035004">
    <property type="entry name" value="Emerin"/>
</dbReference>
<feature type="compositionally biased region" description="Low complexity" evidence="1">
    <location>
        <begin position="240"/>
        <end position="261"/>
    </location>
</feature>
<keyword evidence="5" id="KW-1185">Reference proteome</keyword>
<evidence type="ECO:0000256" key="1">
    <source>
        <dbReference type="SAM" id="MobiDB-lite"/>
    </source>
</evidence>
<protein>
    <submittedName>
        <fullName evidence="4">Emerin-like isoform X5</fullName>
    </submittedName>
</protein>
<feature type="compositionally biased region" description="Polar residues" evidence="1">
    <location>
        <begin position="125"/>
        <end position="146"/>
    </location>
</feature>
<accession>A0AAD8CIK0</accession>
<keyword evidence="2" id="KW-0812">Transmembrane</keyword>
<feature type="compositionally biased region" description="Polar residues" evidence="1">
    <location>
        <begin position="160"/>
        <end position="177"/>
    </location>
</feature>
<proteinExistence type="predicted"/>
<evidence type="ECO:0000259" key="3">
    <source>
        <dbReference type="PROSITE" id="PS50954"/>
    </source>
</evidence>
<reference evidence="4" key="1">
    <citation type="submission" date="2022-02" db="EMBL/GenBank/DDBJ databases">
        <title>Atlantic sturgeon de novo genome assembly.</title>
        <authorList>
            <person name="Stock M."/>
            <person name="Klopp C."/>
            <person name="Guiguen Y."/>
            <person name="Cabau C."/>
            <person name="Parinello H."/>
            <person name="Santidrian Yebra-Pimentel E."/>
            <person name="Kuhl H."/>
            <person name="Dirks R.P."/>
            <person name="Guessner J."/>
            <person name="Wuertz S."/>
            <person name="Du K."/>
            <person name="Schartl M."/>
        </authorList>
    </citation>
    <scope>NUCLEOTIDE SEQUENCE</scope>
    <source>
        <strain evidence="4">STURGEONOMICS-FGT-2020</strain>
        <tissue evidence="4">Whole blood</tissue>
    </source>
</reference>